<keyword evidence="3" id="KW-1185">Reference proteome</keyword>
<feature type="region of interest" description="Disordered" evidence="1">
    <location>
        <begin position="76"/>
        <end position="100"/>
    </location>
</feature>
<dbReference type="InterPro" id="IPR036028">
    <property type="entry name" value="SH3-like_dom_sf"/>
</dbReference>
<evidence type="ECO:0000313" key="3">
    <source>
        <dbReference type="Proteomes" id="UP000828390"/>
    </source>
</evidence>
<evidence type="ECO:0000313" key="2">
    <source>
        <dbReference type="EMBL" id="KAH3696618.1"/>
    </source>
</evidence>
<feature type="compositionally biased region" description="Basic and acidic residues" evidence="1">
    <location>
        <begin position="89"/>
        <end position="100"/>
    </location>
</feature>
<sequence length="280" mass="31432">MFDPGGAPGLVMGPYIVEIDRIVIRDVKFQFEVNLCGGAPGLVMGPYIVEIDHIVIRDVQYQFEVNRCRNEEVNFQGSSANSVGGDSGQDGRTDRQTDDTKPVEKALVRYSYLSLTEGEIINVLDKDLEYSGLWCGELNGGVRTFPDNFVELIKEEFVLMSLRLSVSPSISKNETDLRVFVISFGLRNEIMMINETMISLQYNLAPPPPVQPAIEGQGLYHTLKIARQRPTRGAPGLVMGPYIVEIDRIVIRDVQFQFEVNLCRNKELIVKGIIGWAWSM</sequence>
<accession>A0A9D3YA50</accession>
<name>A0A9D3YA50_DREPO</name>
<reference evidence="2" key="1">
    <citation type="journal article" date="2019" name="bioRxiv">
        <title>The Genome of the Zebra Mussel, Dreissena polymorpha: A Resource for Invasive Species Research.</title>
        <authorList>
            <person name="McCartney M.A."/>
            <person name="Auch B."/>
            <person name="Kono T."/>
            <person name="Mallez S."/>
            <person name="Zhang Y."/>
            <person name="Obille A."/>
            <person name="Becker A."/>
            <person name="Abrahante J.E."/>
            <person name="Garbe J."/>
            <person name="Badalamenti J.P."/>
            <person name="Herman A."/>
            <person name="Mangelson H."/>
            <person name="Liachko I."/>
            <person name="Sullivan S."/>
            <person name="Sone E.D."/>
            <person name="Koren S."/>
            <person name="Silverstein K.A.T."/>
            <person name="Beckman K.B."/>
            <person name="Gohl D.M."/>
        </authorList>
    </citation>
    <scope>NUCLEOTIDE SEQUENCE</scope>
    <source>
        <strain evidence="2">Duluth1</strain>
        <tissue evidence="2">Whole animal</tissue>
    </source>
</reference>
<reference evidence="2" key="2">
    <citation type="submission" date="2020-11" db="EMBL/GenBank/DDBJ databases">
        <authorList>
            <person name="McCartney M.A."/>
            <person name="Auch B."/>
            <person name="Kono T."/>
            <person name="Mallez S."/>
            <person name="Becker A."/>
            <person name="Gohl D.M."/>
            <person name="Silverstein K.A.T."/>
            <person name="Koren S."/>
            <person name="Bechman K.B."/>
            <person name="Herman A."/>
            <person name="Abrahante J.E."/>
            <person name="Garbe J."/>
        </authorList>
    </citation>
    <scope>NUCLEOTIDE SEQUENCE</scope>
    <source>
        <strain evidence="2">Duluth1</strain>
        <tissue evidence="2">Whole animal</tissue>
    </source>
</reference>
<dbReference type="AlphaFoldDB" id="A0A9D3YA50"/>
<protein>
    <submittedName>
        <fullName evidence="2">Uncharacterized protein</fullName>
    </submittedName>
</protein>
<dbReference type="Proteomes" id="UP000828390">
    <property type="component" value="Unassembled WGS sequence"/>
</dbReference>
<comment type="caution">
    <text evidence="2">The sequence shown here is derived from an EMBL/GenBank/DDBJ whole genome shotgun (WGS) entry which is preliminary data.</text>
</comment>
<organism evidence="2 3">
    <name type="scientific">Dreissena polymorpha</name>
    <name type="common">Zebra mussel</name>
    <name type="synonym">Mytilus polymorpha</name>
    <dbReference type="NCBI Taxonomy" id="45954"/>
    <lineage>
        <taxon>Eukaryota</taxon>
        <taxon>Metazoa</taxon>
        <taxon>Spiralia</taxon>
        <taxon>Lophotrochozoa</taxon>
        <taxon>Mollusca</taxon>
        <taxon>Bivalvia</taxon>
        <taxon>Autobranchia</taxon>
        <taxon>Heteroconchia</taxon>
        <taxon>Euheterodonta</taxon>
        <taxon>Imparidentia</taxon>
        <taxon>Neoheterodontei</taxon>
        <taxon>Myida</taxon>
        <taxon>Dreissenoidea</taxon>
        <taxon>Dreissenidae</taxon>
        <taxon>Dreissena</taxon>
    </lineage>
</organism>
<dbReference type="EMBL" id="JAIWYP010000016">
    <property type="protein sequence ID" value="KAH3696618.1"/>
    <property type="molecule type" value="Genomic_DNA"/>
</dbReference>
<evidence type="ECO:0000256" key="1">
    <source>
        <dbReference type="SAM" id="MobiDB-lite"/>
    </source>
</evidence>
<dbReference type="SUPFAM" id="SSF50044">
    <property type="entry name" value="SH3-domain"/>
    <property type="match status" value="1"/>
</dbReference>
<proteinExistence type="predicted"/>
<gene>
    <name evidence="2" type="ORF">DPMN_084094</name>
</gene>
<dbReference type="Gene3D" id="2.30.30.40">
    <property type="entry name" value="SH3 Domains"/>
    <property type="match status" value="1"/>
</dbReference>